<name>A0AAE0CB23_9CHLO</name>
<reference evidence="4 5" key="1">
    <citation type="journal article" date="2015" name="Genome Biol. Evol.">
        <title>Comparative Genomics of a Bacterivorous Green Alga Reveals Evolutionary Causalities and Consequences of Phago-Mixotrophic Mode of Nutrition.</title>
        <authorList>
            <person name="Burns J.A."/>
            <person name="Paasch A."/>
            <person name="Narechania A."/>
            <person name="Kim E."/>
        </authorList>
    </citation>
    <scope>NUCLEOTIDE SEQUENCE [LARGE SCALE GENOMIC DNA]</scope>
    <source>
        <strain evidence="4 5">PLY_AMNH</strain>
    </source>
</reference>
<feature type="domain" description="C3H1-type" evidence="3">
    <location>
        <begin position="36"/>
        <end position="64"/>
    </location>
</feature>
<organism evidence="4 5">
    <name type="scientific">Cymbomonas tetramitiformis</name>
    <dbReference type="NCBI Taxonomy" id="36881"/>
    <lineage>
        <taxon>Eukaryota</taxon>
        <taxon>Viridiplantae</taxon>
        <taxon>Chlorophyta</taxon>
        <taxon>Pyramimonadophyceae</taxon>
        <taxon>Pyramimonadales</taxon>
        <taxon>Pyramimonadaceae</taxon>
        <taxon>Cymbomonas</taxon>
    </lineage>
</organism>
<evidence type="ECO:0000256" key="2">
    <source>
        <dbReference type="SAM" id="MobiDB-lite"/>
    </source>
</evidence>
<feature type="region of interest" description="Disordered" evidence="2">
    <location>
        <begin position="93"/>
        <end position="112"/>
    </location>
</feature>
<dbReference type="GO" id="GO:0008270">
    <property type="term" value="F:zinc ion binding"/>
    <property type="evidence" value="ECO:0007669"/>
    <property type="project" value="UniProtKB-KW"/>
</dbReference>
<feature type="zinc finger region" description="C3H1-type" evidence="1">
    <location>
        <begin position="36"/>
        <end position="64"/>
    </location>
</feature>
<sequence length="290" mass="31899">MWPWENGANGIRSVKTRALWVFIHTTCAAELNDGRPLIPPICPHWKKLGHCVREEKCFYSHPPRQPPPNAETATGLSSINQKFPSSALSLDNRKVQNPGRIQNRGAGRRNKVQNSQRAAFFRQFLINTYGLDILCEGTGVLDVAGGKGELAFQLTNLSCIPTTVIDPRPLCVKPYVRKYHKGLYHSSHETPPPPIAPPHIRMFFRALFAAQLPSVSGPPIATRSAGLEPSDEPSTSPSVTPPPPAAPHPDEGDVFEKELDAAKRVAWTRKGLTATEVRFSLPPDHIPAPQ</sequence>
<dbReference type="InterPro" id="IPR000571">
    <property type="entry name" value="Znf_CCCH"/>
</dbReference>
<proteinExistence type="predicted"/>
<dbReference type="EMBL" id="LGRX02026357">
    <property type="protein sequence ID" value="KAK3250984.1"/>
    <property type="molecule type" value="Genomic_DNA"/>
</dbReference>
<keyword evidence="1" id="KW-0479">Metal-binding</keyword>
<evidence type="ECO:0000256" key="1">
    <source>
        <dbReference type="PROSITE-ProRule" id="PRU00723"/>
    </source>
</evidence>
<feature type="non-terminal residue" evidence="4">
    <location>
        <position position="290"/>
    </location>
</feature>
<feature type="region of interest" description="Disordered" evidence="2">
    <location>
        <begin position="219"/>
        <end position="256"/>
    </location>
</feature>
<comment type="caution">
    <text evidence="4">The sequence shown here is derived from an EMBL/GenBank/DDBJ whole genome shotgun (WGS) entry which is preliminary data.</text>
</comment>
<evidence type="ECO:0000313" key="5">
    <source>
        <dbReference type="Proteomes" id="UP001190700"/>
    </source>
</evidence>
<keyword evidence="1" id="KW-0862">Zinc</keyword>
<keyword evidence="1" id="KW-0863">Zinc-finger</keyword>
<dbReference type="PANTHER" id="PTHR36971">
    <property type="entry name" value="UNNAMED PRODUCT"/>
    <property type="match status" value="1"/>
</dbReference>
<evidence type="ECO:0000313" key="4">
    <source>
        <dbReference type="EMBL" id="KAK3250984.1"/>
    </source>
</evidence>
<evidence type="ECO:0000259" key="3">
    <source>
        <dbReference type="PROSITE" id="PS50103"/>
    </source>
</evidence>
<dbReference type="Proteomes" id="UP001190700">
    <property type="component" value="Unassembled WGS sequence"/>
</dbReference>
<dbReference type="PANTHER" id="PTHR36971:SF1">
    <property type="entry name" value="METHYLTRANSFERASE DOMAIN-CONTAINING PROTEIN"/>
    <property type="match status" value="1"/>
</dbReference>
<dbReference type="PROSITE" id="PS50103">
    <property type="entry name" value="ZF_C3H1"/>
    <property type="match status" value="1"/>
</dbReference>
<dbReference type="SMART" id="SM00356">
    <property type="entry name" value="ZnF_C3H1"/>
    <property type="match status" value="1"/>
</dbReference>
<keyword evidence="5" id="KW-1185">Reference proteome</keyword>
<accession>A0AAE0CB23</accession>
<protein>
    <recommendedName>
        <fullName evidence="3">C3H1-type domain-containing protein</fullName>
    </recommendedName>
</protein>
<gene>
    <name evidence="4" type="ORF">CYMTET_39665</name>
</gene>
<dbReference type="AlphaFoldDB" id="A0AAE0CB23"/>